<proteinExistence type="predicted"/>
<dbReference type="PROSITE" id="PS50005">
    <property type="entry name" value="TPR"/>
    <property type="match status" value="1"/>
</dbReference>
<feature type="compositionally biased region" description="Polar residues" evidence="2">
    <location>
        <begin position="183"/>
        <end position="198"/>
    </location>
</feature>
<dbReference type="SUPFAM" id="SSF52540">
    <property type="entry name" value="P-loop containing nucleoside triphosphate hydrolases"/>
    <property type="match status" value="1"/>
</dbReference>
<dbReference type="Pfam" id="PF14938">
    <property type="entry name" value="SNAP"/>
    <property type="match status" value="1"/>
</dbReference>
<dbReference type="OrthoDB" id="431454at2759"/>
<dbReference type="InterPro" id="IPR019734">
    <property type="entry name" value="TPR_rpt"/>
</dbReference>
<protein>
    <submittedName>
        <fullName evidence="4">TPR-like protein</fullName>
    </submittedName>
</protein>
<dbReference type="Gene3D" id="3.40.50.300">
    <property type="entry name" value="P-loop containing nucleotide triphosphate hydrolases"/>
    <property type="match status" value="1"/>
</dbReference>
<accession>A0A9P6CPW9</accession>
<evidence type="ECO:0000259" key="3">
    <source>
        <dbReference type="Pfam" id="PF00931"/>
    </source>
</evidence>
<dbReference type="GO" id="GO:0043531">
    <property type="term" value="F:ADP binding"/>
    <property type="evidence" value="ECO:0007669"/>
    <property type="project" value="InterPro"/>
</dbReference>
<dbReference type="Pfam" id="PF00931">
    <property type="entry name" value="NB-ARC"/>
    <property type="match status" value="1"/>
</dbReference>
<dbReference type="InterPro" id="IPR027417">
    <property type="entry name" value="P-loop_NTPase"/>
</dbReference>
<dbReference type="CDD" id="cd21037">
    <property type="entry name" value="MLKL_NTD"/>
    <property type="match status" value="1"/>
</dbReference>
<dbReference type="SMART" id="SM00028">
    <property type="entry name" value="TPR"/>
    <property type="match status" value="8"/>
</dbReference>
<feature type="compositionally biased region" description="Basic and acidic residues" evidence="2">
    <location>
        <begin position="1"/>
        <end position="12"/>
    </location>
</feature>
<dbReference type="PANTHER" id="PTHR47691">
    <property type="entry name" value="REGULATOR-RELATED"/>
    <property type="match status" value="1"/>
</dbReference>
<sequence length="1070" mass="119560">MQDPTKRQDNCDSNHPGLDANTASGGMIDAGISAVDTVLSIVKEVGEMLDGVPYVKALSGVVLKFIKIRDEIKSNKARCAEIINKVLRMSKTIYDKLSEIANSGGRVQTMLAKIKMHLEDYERTLTGIFAALEKYRGRRTIARYLNRDLDELNALDRRLDELKDTLFLHILFDIKHQQASSAPTAQIEKSSVPPNSVPASLHPEHILPPKPSLMVERDSQLNELRNILLSLDSSRIIILGGGGFGKTTLARWIMHDPEINGRYQKAYFLSCEGVTSTEALLLSIGSTLGITAAPSAILASARGILQATTTLLCFDNFETPWEPSATRAKVEDVLAYITDIPNLSLLVTMRGEQRPAKVMWTHPLLPPLSTLSLQSAQKILQTIAPNHQIDADTERILGVIDGIPLGITLIANLLRDGETSHSLWKRWSKEHTRIVENGGDTRESNLDASISLSVYSPRMVRDPEAVKLLAALSLLPDGFYTEAIEELEEDLHIGEIHRPLQTLRAVALIKNEPTSSRIQLLSPIRLFCHHFLLSEVATSTDSLIDYYISILRRAKYRVSDPDHFAKVVPELRNIHSLIQRGFTAGYSGPLIKLVKGTCYLTDWSLYTGYSVEETIRMATERSADLPNNNAECYMMLGKLYRWEGRFESAEDCFRKAATGFSQQNNSIGEAQVLQFLFGVLRSRNRGEQMEHILQRSLELYHQSNNLLGIATVQKDLGWLYSKRSKYPEAEASLKNALSAFQEIPDLVGEANTYIVLAEMSDKQSKLGEAEQYANDALRVASLAQYAAGKGNALYYLSRLAITSDRVQEASRLCGQAYEIYKQINDSIGELNTANNLGSIYIQQDRLSSAVTILTTAIGVAPEIIQKAMLVFTLGRAYLCGNHLEKAEAIFEDARRMFEKFKNIIWQADILSQAASINLERNRIDEAERKLESILNLGVWKDVEMKRLCMLGNIYIRKGRLDDAESSLKAALAFAQEEKCSYQQGNIFRSVGSLRVEQGCIDEAVQAYREAFKLHCKAQWISEQATDMKQLAKAYELKGNVDEAQTAYKDAEKLMAKVKDTRDLGVFLAKH</sequence>
<evidence type="ECO:0000256" key="1">
    <source>
        <dbReference type="PROSITE-ProRule" id="PRU00339"/>
    </source>
</evidence>
<feature type="repeat" description="TPR" evidence="1">
    <location>
        <begin position="630"/>
        <end position="663"/>
    </location>
</feature>
<keyword evidence="1" id="KW-0802">TPR repeat</keyword>
<feature type="domain" description="NB-ARC" evidence="3">
    <location>
        <begin position="218"/>
        <end position="291"/>
    </location>
</feature>
<evidence type="ECO:0000313" key="5">
    <source>
        <dbReference type="Proteomes" id="UP000807469"/>
    </source>
</evidence>
<dbReference type="SUPFAM" id="SSF48452">
    <property type="entry name" value="TPR-like"/>
    <property type="match status" value="3"/>
</dbReference>
<dbReference type="InterPro" id="IPR011990">
    <property type="entry name" value="TPR-like_helical_dom_sf"/>
</dbReference>
<name>A0A9P6CPW9_9AGAR</name>
<dbReference type="Gene3D" id="1.25.40.10">
    <property type="entry name" value="Tetratricopeptide repeat domain"/>
    <property type="match status" value="3"/>
</dbReference>
<dbReference type="EMBL" id="MU155379">
    <property type="protein sequence ID" value="KAF9474427.1"/>
    <property type="molecule type" value="Genomic_DNA"/>
</dbReference>
<evidence type="ECO:0000313" key="4">
    <source>
        <dbReference type="EMBL" id="KAF9474427.1"/>
    </source>
</evidence>
<dbReference type="Pfam" id="PF13181">
    <property type="entry name" value="TPR_8"/>
    <property type="match status" value="2"/>
</dbReference>
<feature type="region of interest" description="Disordered" evidence="2">
    <location>
        <begin position="183"/>
        <end position="203"/>
    </location>
</feature>
<dbReference type="PANTHER" id="PTHR47691:SF3">
    <property type="entry name" value="HTH-TYPE TRANSCRIPTIONAL REGULATOR RV0890C-RELATED"/>
    <property type="match status" value="1"/>
</dbReference>
<gene>
    <name evidence="4" type="ORF">BDN70DRAFT_924598</name>
</gene>
<feature type="region of interest" description="Disordered" evidence="2">
    <location>
        <begin position="1"/>
        <end position="20"/>
    </location>
</feature>
<evidence type="ECO:0000256" key="2">
    <source>
        <dbReference type="SAM" id="MobiDB-lite"/>
    </source>
</evidence>
<dbReference type="InterPro" id="IPR059179">
    <property type="entry name" value="MLKL-like_MCAfunc"/>
</dbReference>
<dbReference type="InterPro" id="IPR002182">
    <property type="entry name" value="NB-ARC"/>
</dbReference>
<reference evidence="4" key="1">
    <citation type="submission" date="2020-11" db="EMBL/GenBank/DDBJ databases">
        <authorList>
            <consortium name="DOE Joint Genome Institute"/>
            <person name="Ahrendt S."/>
            <person name="Riley R."/>
            <person name="Andreopoulos W."/>
            <person name="Labutti K."/>
            <person name="Pangilinan J."/>
            <person name="Ruiz-Duenas F.J."/>
            <person name="Barrasa J.M."/>
            <person name="Sanchez-Garcia M."/>
            <person name="Camarero S."/>
            <person name="Miyauchi S."/>
            <person name="Serrano A."/>
            <person name="Linde D."/>
            <person name="Babiker R."/>
            <person name="Drula E."/>
            <person name="Ayuso-Fernandez I."/>
            <person name="Pacheco R."/>
            <person name="Padilla G."/>
            <person name="Ferreira P."/>
            <person name="Barriuso J."/>
            <person name="Kellner H."/>
            <person name="Castanera R."/>
            <person name="Alfaro M."/>
            <person name="Ramirez L."/>
            <person name="Pisabarro A.G."/>
            <person name="Kuo A."/>
            <person name="Tritt A."/>
            <person name="Lipzen A."/>
            <person name="He G."/>
            <person name="Yan M."/>
            <person name="Ng V."/>
            <person name="Cullen D."/>
            <person name="Martin F."/>
            <person name="Rosso M.-N."/>
            <person name="Henrissat B."/>
            <person name="Hibbett D."/>
            <person name="Martinez A.T."/>
            <person name="Grigoriev I.V."/>
        </authorList>
    </citation>
    <scope>NUCLEOTIDE SEQUENCE</scope>
    <source>
        <strain evidence="4">CIRM-BRFM 674</strain>
    </source>
</reference>
<comment type="caution">
    <text evidence="4">The sequence shown here is derived from an EMBL/GenBank/DDBJ whole genome shotgun (WGS) entry which is preliminary data.</text>
</comment>
<dbReference type="Proteomes" id="UP000807469">
    <property type="component" value="Unassembled WGS sequence"/>
</dbReference>
<organism evidence="4 5">
    <name type="scientific">Pholiota conissans</name>
    <dbReference type="NCBI Taxonomy" id="109636"/>
    <lineage>
        <taxon>Eukaryota</taxon>
        <taxon>Fungi</taxon>
        <taxon>Dikarya</taxon>
        <taxon>Basidiomycota</taxon>
        <taxon>Agaricomycotina</taxon>
        <taxon>Agaricomycetes</taxon>
        <taxon>Agaricomycetidae</taxon>
        <taxon>Agaricales</taxon>
        <taxon>Agaricineae</taxon>
        <taxon>Strophariaceae</taxon>
        <taxon>Pholiota</taxon>
    </lineage>
</organism>
<keyword evidence="5" id="KW-1185">Reference proteome</keyword>
<dbReference type="AlphaFoldDB" id="A0A9P6CPW9"/>